<reference evidence="2" key="2">
    <citation type="submission" date="2025-08" db="UniProtKB">
        <authorList>
            <consortium name="Ensembl"/>
        </authorList>
    </citation>
    <scope>IDENTIFICATION</scope>
</reference>
<dbReference type="AlphaFoldDB" id="A0A803YAB9"/>
<sequence>MERIISGTIMDQLKVNQGIRPSQHGFMNGRSCLTNLISFYDKVTCLVDEGQAVDVVYLDFSKAFDTVNHNILMEKLIAHGLNGCMLLWVKHWLDGRAQRIVVNGVGSSWRPVTSGVPQGSVLGLLLFNILIDDLYEGIECTLSKFADDNKLGGNVDLPEGRKALQRDLDRVYRWAKVKGMSFNRAKCWALHFGHNNPRQPYRLGEVWLESCLMERDLGVLMNSRLNMSQQCALVAKKADGILACIRKGVVSSTREVILPLYSALVRPHLEYCVQFWAPQYRKDVEVLEQVQRRATRLVKGLENQPYEERLRELELFSLGKRWLRGDLIILFQYLKGAYSERGRSFLIGDR</sequence>
<dbReference type="GeneTree" id="ENSGT01150000286902"/>
<dbReference type="InterPro" id="IPR000477">
    <property type="entry name" value="RT_dom"/>
</dbReference>
<reference evidence="2" key="3">
    <citation type="submission" date="2025-09" db="UniProtKB">
        <authorList>
            <consortium name="Ensembl"/>
        </authorList>
    </citation>
    <scope>IDENTIFICATION</scope>
</reference>
<evidence type="ECO:0000313" key="3">
    <source>
        <dbReference type="Proteomes" id="UP000001645"/>
    </source>
</evidence>
<dbReference type="Pfam" id="PF00078">
    <property type="entry name" value="RVT_1"/>
    <property type="match status" value="1"/>
</dbReference>
<keyword evidence="3" id="KW-1185">Reference proteome</keyword>
<reference evidence="2 3" key="1">
    <citation type="journal article" date="2010" name="PLoS Biol.">
        <title>Multi-platform next-generation sequencing of the domestic turkey (Meleagris gallopavo): genome assembly and analysis.</title>
        <authorList>
            <person name="Dalloul R.A."/>
            <person name="Long J.A."/>
            <person name="Zimin A.V."/>
            <person name="Aslam L."/>
            <person name="Beal K."/>
            <person name="Blomberg L.A."/>
            <person name="Bouffard P."/>
            <person name="Burt D.W."/>
            <person name="Crasta O."/>
            <person name="Crooijmans R.P."/>
            <person name="Cooper K."/>
            <person name="Coulombe R.A."/>
            <person name="De S."/>
            <person name="Delany M.E."/>
            <person name="Dodgson J.B."/>
            <person name="Dong J.J."/>
            <person name="Evans C."/>
            <person name="Frederickson K.M."/>
            <person name="Flicek P."/>
            <person name="Florea L."/>
            <person name="Folkerts O."/>
            <person name="Groenen M.A."/>
            <person name="Harkins T.T."/>
            <person name="Herrero J."/>
            <person name="Hoffmann S."/>
            <person name="Megens H.J."/>
            <person name="Jiang A."/>
            <person name="de Jong P."/>
            <person name="Kaiser P."/>
            <person name="Kim H."/>
            <person name="Kim K.W."/>
            <person name="Kim S."/>
            <person name="Langenberger D."/>
            <person name="Lee M.K."/>
            <person name="Lee T."/>
            <person name="Mane S."/>
            <person name="Marcais G."/>
            <person name="Marz M."/>
            <person name="McElroy A.P."/>
            <person name="Modise T."/>
            <person name="Nefedov M."/>
            <person name="Notredame C."/>
            <person name="Paton I.R."/>
            <person name="Payne W.S."/>
            <person name="Pertea G."/>
            <person name="Prickett D."/>
            <person name="Puiu D."/>
            <person name="Qioa D."/>
            <person name="Raineri E."/>
            <person name="Ruffier M."/>
            <person name="Salzberg S.L."/>
            <person name="Schatz M.C."/>
            <person name="Scheuring C."/>
            <person name="Schmidt C.J."/>
            <person name="Schroeder S."/>
            <person name="Searle S.M."/>
            <person name="Smith E.J."/>
            <person name="Smith J."/>
            <person name="Sonstegard T.S."/>
            <person name="Stadler P.F."/>
            <person name="Tafer H."/>
            <person name="Tu Z.J."/>
            <person name="Van Tassell C.P."/>
            <person name="Vilella A.J."/>
            <person name="Williams K.P."/>
            <person name="Yorke J.A."/>
            <person name="Zhang L."/>
            <person name="Zhang H.B."/>
            <person name="Zhang X."/>
            <person name="Zhang Y."/>
            <person name="Reed K.M."/>
        </authorList>
    </citation>
    <scope>NUCLEOTIDE SEQUENCE [LARGE SCALE GENOMIC DNA]</scope>
</reference>
<evidence type="ECO:0000259" key="1">
    <source>
        <dbReference type="PROSITE" id="PS50878"/>
    </source>
</evidence>
<dbReference type="SUPFAM" id="SSF56672">
    <property type="entry name" value="DNA/RNA polymerases"/>
    <property type="match status" value="1"/>
</dbReference>
<dbReference type="CDD" id="cd01650">
    <property type="entry name" value="RT_nLTR_like"/>
    <property type="match status" value="1"/>
</dbReference>
<dbReference type="Proteomes" id="UP000001645">
    <property type="component" value="Chromosome 2"/>
</dbReference>
<protein>
    <recommendedName>
        <fullName evidence="1">Reverse transcriptase domain-containing protein</fullName>
    </recommendedName>
</protein>
<dbReference type="PANTHER" id="PTHR33332">
    <property type="entry name" value="REVERSE TRANSCRIPTASE DOMAIN-CONTAINING PROTEIN"/>
    <property type="match status" value="1"/>
</dbReference>
<accession>A0A803YAB9</accession>
<dbReference type="InParanoid" id="A0A803YAB9"/>
<dbReference type="PROSITE" id="PS50878">
    <property type="entry name" value="RT_POL"/>
    <property type="match status" value="1"/>
</dbReference>
<dbReference type="InterPro" id="IPR043502">
    <property type="entry name" value="DNA/RNA_pol_sf"/>
</dbReference>
<name>A0A803YAB9_MELGA</name>
<feature type="domain" description="Reverse transcriptase" evidence="1">
    <location>
        <begin position="1"/>
        <end position="212"/>
    </location>
</feature>
<evidence type="ECO:0000313" key="2">
    <source>
        <dbReference type="Ensembl" id="ENSMGAP00000028716.1"/>
    </source>
</evidence>
<proteinExistence type="predicted"/>
<dbReference type="Ensembl" id="ENSMGAT00000021513.1">
    <property type="protein sequence ID" value="ENSMGAP00000028716.1"/>
    <property type="gene ID" value="ENSMGAG00000017713.1"/>
</dbReference>
<organism evidence="2 3">
    <name type="scientific">Meleagris gallopavo</name>
    <name type="common">Wild turkey</name>
    <dbReference type="NCBI Taxonomy" id="9103"/>
    <lineage>
        <taxon>Eukaryota</taxon>
        <taxon>Metazoa</taxon>
        <taxon>Chordata</taxon>
        <taxon>Craniata</taxon>
        <taxon>Vertebrata</taxon>
        <taxon>Euteleostomi</taxon>
        <taxon>Archelosauria</taxon>
        <taxon>Archosauria</taxon>
        <taxon>Dinosauria</taxon>
        <taxon>Saurischia</taxon>
        <taxon>Theropoda</taxon>
        <taxon>Coelurosauria</taxon>
        <taxon>Aves</taxon>
        <taxon>Neognathae</taxon>
        <taxon>Galloanserae</taxon>
        <taxon>Galliformes</taxon>
        <taxon>Phasianidae</taxon>
        <taxon>Meleagridinae</taxon>
        <taxon>Meleagris</taxon>
    </lineage>
</organism>